<dbReference type="Gramene" id="Pp3c10_4805V3.1">
    <property type="protein sequence ID" value="Pp3c10_4805V3.1"/>
    <property type="gene ID" value="Pp3c10_4805"/>
</dbReference>
<gene>
    <name evidence="1" type="ORF">PHYPA_013433</name>
</gene>
<name>A0A2K1JXQ7_PHYPA</name>
<organism evidence="1">
    <name type="scientific">Physcomitrium patens</name>
    <name type="common">Spreading-leaved earth moss</name>
    <name type="synonym">Physcomitrella patens</name>
    <dbReference type="NCBI Taxonomy" id="3218"/>
    <lineage>
        <taxon>Eukaryota</taxon>
        <taxon>Viridiplantae</taxon>
        <taxon>Streptophyta</taxon>
        <taxon>Embryophyta</taxon>
        <taxon>Bryophyta</taxon>
        <taxon>Bryophytina</taxon>
        <taxon>Bryopsida</taxon>
        <taxon>Funariidae</taxon>
        <taxon>Funariales</taxon>
        <taxon>Funariaceae</taxon>
        <taxon>Physcomitrium</taxon>
    </lineage>
</organism>
<accession>A0A2K1JXQ7</accession>
<sequence>MFRKVESKRLRKPSIYYVSSTAHQLRRKLTFRRKLGAPEVPSLDNGHTQWTKDEQKIIRRHIQSSREGFECFTVSGKGMELKLIGSSYGKWLSAVFRFSWTPYGLHESLGTNLNRFLVATCGEVLLNGMSKFGG</sequence>
<protein>
    <submittedName>
        <fullName evidence="1 2">Uncharacterized protein</fullName>
    </submittedName>
</protein>
<dbReference type="EnsemblPlants" id="Pp3c10_4805V3.1">
    <property type="protein sequence ID" value="Pp3c10_4805V3.1"/>
    <property type="gene ID" value="Pp3c10_4805"/>
</dbReference>
<reference evidence="2" key="3">
    <citation type="submission" date="2020-12" db="UniProtKB">
        <authorList>
            <consortium name="EnsemblPlants"/>
        </authorList>
    </citation>
    <scope>IDENTIFICATION</scope>
</reference>
<dbReference type="AlphaFoldDB" id="A0A2K1JXQ7"/>
<dbReference type="InParanoid" id="A0A2K1JXQ7"/>
<evidence type="ECO:0000313" key="1">
    <source>
        <dbReference type="EMBL" id="PNR46314.1"/>
    </source>
</evidence>
<dbReference type="Proteomes" id="UP000006727">
    <property type="component" value="Chromosome 10"/>
</dbReference>
<keyword evidence="3" id="KW-1185">Reference proteome</keyword>
<evidence type="ECO:0000313" key="3">
    <source>
        <dbReference type="Proteomes" id="UP000006727"/>
    </source>
</evidence>
<proteinExistence type="predicted"/>
<reference evidence="1 3" key="2">
    <citation type="journal article" date="2018" name="Plant J.">
        <title>The Physcomitrella patens chromosome-scale assembly reveals moss genome structure and evolution.</title>
        <authorList>
            <person name="Lang D."/>
            <person name="Ullrich K.K."/>
            <person name="Murat F."/>
            <person name="Fuchs J."/>
            <person name="Jenkins J."/>
            <person name="Haas F.B."/>
            <person name="Piednoel M."/>
            <person name="Gundlach H."/>
            <person name="Van Bel M."/>
            <person name="Meyberg R."/>
            <person name="Vives C."/>
            <person name="Morata J."/>
            <person name="Symeonidi A."/>
            <person name="Hiss M."/>
            <person name="Muchero W."/>
            <person name="Kamisugi Y."/>
            <person name="Saleh O."/>
            <person name="Blanc G."/>
            <person name="Decker E.L."/>
            <person name="van Gessel N."/>
            <person name="Grimwood J."/>
            <person name="Hayes R.D."/>
            <person name="Graham S.W."/>
            <person name="Gunter L.E."/>
            <person name="McDaniel S.F."/>
            <person name="Hoernstein S.N.W."/>
            <person name="Larsson A."/>
            <person name="Li F.W."/>
            <person name="Perroud P.F."/>
            <person name="Phillips J."/>
            <person name="Ranjan P."/>
            <person name="Rokshar D.S."/>
            <person name="Rothfels C.J."/>
            <person name="Schneider L."/>
            <person name="Shu S."/>
            <person name="Stevenson D.W."/>
            <person name="Thummler F."/>
            <person name="Tillich M."/>
            <person name="Villarreal Aguilar J.C."/>
            <person name="Widiez T."/>
            <person name="Wong G.K."/>
            <person name="Wymore A."/>
            <person name="Zhang Y."/>
            <person name="Zimmer A.D."/>
            <person name="Quatrano R.S."/>
            <person name="Mayer K.F.X."/>
            <person name="Goodstein D."/>
            <person name="Casacuberta J.M."/>
            <person name="Vandepoele K."/>
            <person name="Reski R."/>
            <person name="Cuming A.C."/>
            <person name="Tuskan G.A."/>
            <person name="Maumus F."/>
            <person name="Salse J."/>
            <person name="Schmutz J."/>
            <person name="Rensing S.A."/>
        </authorList>
    </citation>
    <scope>NUCLEOTIDE SEQUENCE [LARGE SCALE GENOMIC DNA]</scope>
    <source>
        <strain evidence="2 3">cv. Gransden 2004</strain>
    </source>
</reference>
<dbReference type="EMBL" id="ABEU02000010">
    <property type="protein sequence ID" value="PNR46314.1"/>
    <property type="molecule type" value="Genomic_DNA"/>
</dbReference>
<reference evidence="1 3" key="1">
    <citation type="journal article" date="2008" name="Science">
        <title>The Physcomitrella genome reveals evolutionary insights into the conquest of land by plants.</title>
        <authorList>
            <person name="Rensing S."/>
            <person name="Lang D."/>
            <person name="Zimmer A."/>
            <person name="Terry A."/>
            <person name="Salamov A."/>
            <person name="Shapiro H."/>
            <person name="Nishiyama T."/>
            <person name="Perroud P.-F."/>
            <person name="Lindquist E."/>
            <person name="Kamisugi Y."/>
            <person name="Tanahashi T."/>
            <person name="Sakakibara K."/>
            <person name="Fujita T."/>
            <person name="Oishi K."/>
            <person name="Shin-I T."/>
            <person name="Kuroki Y."/>
            <person name="Toyoda A."/>
            <person name="Suzuki Y."/>
            <person name="Hashimoto A."/>
            <person name="Yamaguchi K."/>
            <person name="Sugano A."/>
            <person name="Kohara Y."/>
            <person name="Fujiyama A."/>
            <person name="Anterola A."/>
            <person name="Aoki S."/>
            <person name="Ashton N."/>
            <person name="Barbazuk W.B."/>
            <person name="Barker E."/>
            <person name="Bennetzen J."/>
            <person name="Bezanilla M."/>
            <person name="Blankenship R."/>
            <person name="Cho S.H."/>
            <person name="Dutcher S."/>
            <person name="Estelle M."/>
            <person name="Fawcett J.A."/>
            <person name="Gundlach H."/>
            <person name="Hanada K."/>
            <person name="Heyl A."/>
            <person name="Hicks K.A."/>
            <person name="Hugh J."/>
            <person name="Lohr M."/>
            <person name="Mayer K."/>
            <person name="Melkozernov A."/>
            <person name="Murata T."/>
            <person name="Nelson D."/>
            <person name="Pils B."/>
            <person name="Prigge M."/>
            <person name="Reiss B."/>
            <person name="Renner T."/>
            <person name="Rombauts S."/>
            <person name="Rushton P."/>
            <person name="Sanderfoot A."/>
            <person name="Schween G."/>
            <person name="Shiu S.-H."/>
            <person name="Stueber K."/>
            <person name="Theodoulou F.L."/>
            <person name="Tu H."/>
            <person name="Van de Peer Y."/>
            <person name="Verrier P.J."/>
            <person name="Waters E."/>
            <person name="Wood A."/>
            <person name="Yang L."/>
            <person name="Cove D."/>
            <person name="Cuming A."/>
            <person name="Hasebe M."/>
            <person name="Lucas S."/>
            <person name="Mishler D.B."/>
            <person name="Reski R."/>
            <person name="Grigoriev I."/>
            <person name="Quatrano R.S."/>
            <person name="Boore J.L."/>
        </authorList>
    </citation>
    <scope>NUCLEOTIDE SEQUENCE [LARGE SCALE GENOMIC DNA]</scope>
    <source>
        <strain evidence="2 3">cv. Gransden 2004</strain>
    </source>
</reference>
<evidence type="ECO:0000313" key="2">
    <source>
        <dbReference type="EnsemblPlants" id="Pp3c10_4805V3.1"/>
    </source>
</evidence>